<keyword evidence="5" id="KW-0833">Ubl conjugation pathway</keyword>
<feature type="compositionally biased region" description="Polar residues" evidence="8">
    <location>
        <begin position="462"/>
        <end position="496"/>
    </location>
</feature>
<feature type="domain" description="USP" evidence="9">
    <location>
        <begin position="135"/>
        <end position="450"/>
    </location>
</feature>
<dbReference type="FunCoup" id="A0A1Y2AHS4">
    <property type="interactions" value="128"/>
</dbReference>
<sequence>MSATQLAPQGAYLAELLANPIAFTQPFTNTALGNTFGTIEVQPGPPSPRRRHTPLQPQQQKQQSQQSHVSTPENSRVASASSSSSRVQLGSESKSLQSPQSLTPSRKGKEPESLYSADIDLTWPAPISSRKAGAAGLQNPSMACYANATLQVLLHTPPFLRISLMHEGADCLQARKGFCMLCELHELVVQKHWKGQRSYMPSNIHRNLGQIKKGFNRNRQEDAHEFFRFVTDSFQNNALARYPKDIPAKIKHTTWVYKLWGGTVRSRVVCSRCQKPSDTFDDFLDLSLDVNHKDKSLLGMLKGFIREDKLEGDNKYHCENCKSKASATKSFKILNAPPVLTFHLKRFSVNYGFGGRARADKFNQHIEFGEWLDIAPYMVDPKSQSGPSTKYRLYAVTCHRGVELRFGHYTSYVKGPQGAWFNADDDDMSPVSLSTVLHDKTAYLLWYMRVEDGDFDIGKKINGSTSSPARPLTNGSHSNGPSPIVGNRSQPTLQQTSDKKNTSMIGPRLPDSNSPVKRKRQDDEEEEEETPERHPSKFSRNSFISTTAPTPTIPLIKSSPLNNTPSRENSEDDRIHSKFTYTSEKNSTPKVLHPRPRDFDFNTRDSPIQRPGHPSPGGGRKKDRKKDRDGKKFKGPPMPFNQGRSGNGGGGGGGRSWGGKPNGIVKSMKSRRPLG</sequence>
<reference evidence="10 11" key="1">
    <citation type="submission" date="2016-07" db="EMBL/GenBank/DDBJ databases">
        <title>Pervasive Adenine N6-methylation of Active Genes in Fungi.</title>
        <authorList>
            <consortium name="DOE Joint Genome Institute"/>
            <person name="Mondo S.J."/>
            <person name="Dannebaum R.O."/>
            <person name="Kuo R.C."/>
            <person name="Labutti K."/>
            <person name="Haridas S."/>
            <person name="Kuo A."/>
            <person name="Salamov A."/>
            <person name="Ahrendt S.R."/>
            <person name="Lipzen A."/>
            <person name="Sullivan W."/>
            <person name="Andreopoulos W.B."/>
            <person name="Clum A."/>
            <person name="Lindquist E."/>
            <person name="Daum C."/>
            <person name="Ramamoorthy G.K."/>
            <person name="Gryganskyi A."/>
            <person name="Culley D."/>
            <person name="Magnuson J.K."/>
            <person name="James T.Y."/>
            <person name="O'Malley M.A."/>
            <person name="Stajich J.E."/>
            <person name="Spatafora J.W."/>
            <person name="Visel A."/>
            <person name="Grigoriev I.V."/>
        </authorList>
    </citation>
    <scope>NUCLEOTIDE SEQUENCE [LARGE SCALE GENOMIC DNA]</scope>
    <source>
        <strain evidence="10 11">68-887.2</strain>
    </source>
</reference>
<feature type="region of interest" description="Disordered" evidence="8">
    <location>
        <begin position="35"/>
        <end position="113"/>
    </location>
</feature>
<feature type="compositionally biased region" description="Low complexity" evidence="8">
    <location>
        <begin position="56"/>
        <end position="67"/>
    </location>
</feature>
<comment type="catalytic activity">
    <reaction evidence="1">
        <text>Thiol-dependent hydrolysis of ester, thioester, amide, peptide and isopeptide bonds formed by the C-terminal Gly of ubiquitin (a 76-residue protein attached to proteins as an intracellular targeting signal).</text>
        <dbReference type="EC" id="3.4.19.12"/>
    </reaction>
</comment>
<dbReference type="PANTHER" id="PTHR24006">
    <property type="entry name" value="UBIQUITIN CARBOXYL-TERMINAL HYDROLASE"/>
    <property type="match status" value="1"/>
</dbReference>
<organism evidence="10 11">
    <name type="scientific">Naematelia encephala</name>
    <dbReference type="NCBI Taxonomy" id="71784"/>
    <lineage>
        <taxon>Eukaryota</taxon>
        <taxon>Fungi</taxon>
        <taxon>Dikarya</taxon>
        <taxon>Basidiomycota</taxon>
        <taxon>Agaricomycotina</taxon>
        <taxon>Tremellomycetes</taxon>
        <taxon>Tremellales</taxon>
        <taxon>Naemateliaceae</taxon>
        <taxon>Naematelia</taxon>
    </lineage>
</organism>
<dbReference type="EMBL" id="MCFC01000098">
    <property type="protein sequence ID" value="ORY22139.1"/>
    <property type="molecule type" value="Genomic_DNA"/>
</dbReference>
<dbReference type="PROSITE" id="PS00973">
    <property type="entry name" value="USP_2"/>
    <property type="match status" value="1"/>
</dbReference>
<evidence type="ECO:0000256" key="1">
    <source>
        <dbReference type="ARBA" id="ARBA00000707"/>
    </source>
</evidence>
<feature type="compositionally biased region" description="Polar residues" evidence="8">
    <location>
        <begin position="538"/>
        <end position="550"/>
    </location>
</feature>
<evidence type="ECO:0000259" key="9">
    <source>
        <dbReference type="PROSITE" id="PS50235"/>
    </source>
</evidence>
<feature type="compositionally biased region" description="Low complexity" evidence="8">
    <location>
        <begin position="75"/>
        <end position="87"/>
    </location>
</feature>
<dbReference type="EC" id="3.4.19.12" evidence="3"/>
<keyword evidence="6" id="KW-0378">Hydrolase</keyword>
<dbReference type="GO" id="GO:0016579">
    <property type="term" value="P:protein deubiquitination"/>
    <property type="evidence" value="ECO:0007669"/>
    <property type="project" value="InterPro"/>
</dbReference>
<comment type="similarity">
    <text evidence="2">Belongs to the peptidase C19 family.</text>
</comment>
<dbReference type="GO" id="GO:0004843">
    <property type="term" value="F:cysteine-type deubiquitinase activity"/>
    <property type="evidence" value="ECO:0007669"/>
    <property type="project" value="UniProtKB-EC"/>
</dbReference>
<feature type="compositionally biased region" description="Gly residues" evidence="8">
    <location>
        <begin position="645"/>
        <end position="661"/>
    </location>
</feature>
<evidence type="ECO:0000313" key="10">
    <source>
        <dbReference type="EMBL" id="ORY22139.1"/>
    </source>
</evidence>
<evidence type="ECO:0000313" key="11">
    <source>
        <dbReference type="Proteomes" id="UP000193986"/>
    </source>
</evidence>
<dbReference type="Proteomes" id="UP000193986">
    <property type="component" value="Unassembled WGS sequence"/>
</dbReference>
<dbReference type="STRING" id="71784.A0A1Y2AHS4"/>
<evidence type="ECO:0000256" key="3">
    <source>
        <dbReference type="ARBA" id="ARBA00012759"/>
    </source>
</evidence>
<dbReference type="OrthoDB" id="420187at2759"/>
<protein>
    <recommendedName>
        <fullName evidence="3">ubiquitinyl hydrolase 1</fullName>
        <ecNumber evidence="3">3.4.19.12</ecNumber>
    </recommendedName>
</protein>
<gene>
    <name evidence="10" type="ORF">BCR39DRAFT_552280</name>
</gene>
<dbReference type="PROSITE" id="PS50235">
    <property type="entry name" value="USP_3"/>
    <property type="match status" value="1"/>
</dbReference>
<evidence type="ECO:0000256" key="5">
    <source>
        <dbReference type="ARBA" id="ARBA00022786"/>
    </source>
</evidence>
<evidence type="ECO:0000256" key="8">
    <source>
        <dbReference type="SAM" id="MobiDB-lite"/>
    </source>
</evidence>
<feature type="compositionally biased region" description="Polar residues" evidence="8">
    <location>
        <begin position="88"/>
        <end position="104"/>
    </location>
</feature>
<evidence type="ECO:0000256" key="2">
    <source>
        <dbReference type="ARBA" id="ARBA00009085"/>
    </source>
</evidence>
<dbReference type="InterPro" id="IPR050164">
    <property type="entry name" value="Peptidase_C19"/>
</dbReference>
<dbReference type="Gene3D" id="3.90.70.10">
    <property type="entry name" value="Cysteine proteinases"/>
    <property type="match status" value="1"/>
</dbReference>
<dbReference type="GO" id="GO:0006508">
    <property type="term" value="P:proteolysis"/>
    <property type="evidence" value="ECO:0007669"/>
    <property type="project" value="UniProtKB-KW"/>
</dbReference>
<accession>A0A1Y2AHS4</accession>
<dbReference type="SUPFAM" id="SSF54001">
    <property type="entry name" value="Cysteine proteinases"/>
    <property type="match status" value="1"/>
</dbReference>
<dbReference type="InterPro" id="IPR018200">
    <property type="entry name" value="USP_CS"/>
</dbReference>
<comment type="caution">
    <text evidence="10">The sequence shown here is derived from an EMBL/GenBank/DDBJ whole genome shotgun (WGS) entry which is preliminary data.</text>
</comment>
<dbReference type="InterPro" id="IPR038765">
    <property type="entry name" value="Papain-like_cys_pep_sf"/>
</dbReference>
<name>A0A1Y2AHS4_9TREE</name>
<evidence type="ECO:0000256" key="4">
    <source>
        <dbReference type="ARBA" id="ARBA00022670"/>
    </source>
</evidence>
<keyword evidence="7" id="KW-0788">Thiol protease</keyword>
<feature type="region of interest" description="Disordered" evidence="8">
    <location>
        <begin position="461"/>
        <end position="675"/>
    </location>
</feature>
<proteinExistence type="inferred from homology"/>
<dbReference type="InParanoid" id="A0A1Y2AHS4"/>
<keyword evidence="4" id="KW-0645">Protease</keyword>
<dbReference type="AlphaFoldDB" id="A0A1Y2AHS4"/>
<feature type="compositionally biased region" description="Polar residues" evidence="8">
    <location>
        <begin position="579"/>
        <end position="589"/>
    </location>
</feature>
<dbReference type="InterPro" id="IPR028889">
    <property type="entry name" value="USP"/>
</dbReference>
<evidence type="ECO:0000256" key="7">
    <source>
        <dbReference type="ARBA" id="ARBA00022807"/>
    </source>
</evidence>
<dbReference type="GO" id="GO:0005829">
    <property type="term" value="C:cytosol"/>
    <property type="evidence" value="ECO:0007669"/>
    <property type="project" value="TreeGrafter"/>
</dbReference>
<dbReference type="InterPro" id="IPR001394">
    <property type="entry name" value="Peptidase_C19_UCH"/>
</dbReference>
<evidence type="ECO:0000256" key="6">
    <source>
        <dbReference type="ARBA" id="ARBA00022801"/>
    </source>
</evidence>
<keyword evidence="11" id="KW-1185">Reference proteome</keyword>
<dbReference type="GO" id="GO:0005634">
    <property type="term" value="C:nucleus"/>
    <property type="evidence" value="ECO:0007669"/>
    <property type="project" value="TreeGrafter"/>
</dbReference>
<dbReference type="PANTHER" id="PTHR24006:SF758">
    <property type="entry name" value="UBIQUITIN CARBOXYL-TERMINAL HYDROLASE 36"/>
    <property type="match status" value="1"/>
</dbReference>
<dbReference type="Pfam" id="PF00443">
    <property type="entry name" value="UCH"/>
    <property type="match status" value="1"/>
</dbReference>